<evidence type="ECO:0000256" key="2">
    <source>
        <dbReference type="ARBA" id="ARBA00007431"/>
    </source>
</evidence>
<name>A0A8C0W7V7_CASCN</name>
<comment type="subcellular location">
    <subcellularLocation>
        <location evidence="1 9">Cell membrane</location>
        <topology evidence="1 9">Lipid-anchor</topology>
        <orientation evidence="1 9">Cytoplasmic side</orientation>
    </subcellularLocation>
</comment>
<accession>A0A8C0W7V7</accession>
<evidence type="ECO:0000256" key="10">
    <source>
        <dbReference type="SAM" id="MobiDB-lite"/>
    </source>
</evidence>
<dbReference type="PROSITE" id="PS50058">
    <property type="entry name" value="G_PROTEIN_GAMMA"/>
    <property type="match status" value="1"/>
</dbReference>
<comment type="function">
    <text evidence="9">Guanine nucleotide-binding proteins (G proteins) are involved as a modulator or transducer in various transmembrane signaling systems. The beta and gamma chains are required for the GTPase activity, for replacement of GDP by GTP, and for G protein-effector interaction.</text>
</comment>
<dbReference type="SUPFAM" id="SSF48670">
    <property type="entry name" value="Transducin (heterotrimeric G protein), gamma chain"/>
    <property type="match status" value="1"/>
</dbReference>
<dbReference type="InterPro" id="IPR015898">
    <property type="entry name" value="G-protein_gamma-like_dom"/>
</dbReference>
<keyword evidence="3 9" id="KW-1003">Cell membrane</keyword>
<evidence type="ECO:0000256" key="7">
    <source>
        <dbReference type="ARBA" id="ARBA00023288"/>
    </source>
</evidence>
<reference evidence="12" key="1">
    <citation type="submission" date="2023-09" db="UniProtKB">
        <authorList>
            <consortium name="Ensembl"/>
        </authorList>
    </citation>
    <scope>IDENTIFICATION</scope>
</reference>
<keyword evidence="5 9" id="KW-0472">Membrane</keyword>
<dbReference type="InterPro" id="IPR036284">
    <property type="entry name" value="GGL_sf"/>
</dbReference>
<comment type="similarity">
    <text evidence="2 9">Belongs to the G protein gamma family.</text>
</comment>
<evidence type="ECO:0000256" key="9">
    <source>
        <dbReference type="RuleBase" id="RU004973"/>
    </source>
</evidence>
<evidence type="ECO:0000313" key="12">
    <source>
        <dbReference type="Ensembl" id="ENSCCNP00000006279.1"/>
    </source>
</evidence>
<evidence type="ECO:0000256" key="8">
    <source>
        <dbReference type="ARBA" id="ARBA00023289"/>
    </source>
</evidence>
<dbReference type="InterPro" id="IPR001770">
    <property type="entry name" value="G-protein_gamma"/>
</dbReference>
<sequence>MSGSAGATTGKKVVQQLGWRPGSTSRGHPSNCRLETMLSAECQHDPLLTGVPLSTNPFRSQKVCSSV</sequence>
<dbReference type="Gene3D" id="4.10.260.10">
    <property type="entry name" value="Transducin (heterotrimeric G protein), gamma chain"/>
    <property type="match status" value="1"/>
</dbReference>
<proteinExistence type="inferred from homology"/>
<dbReference type="AlphaFoldDB" id="A0A8C0W7V7"/>
<keyword evidence="7 9" id="KW-0449">Lipoprotein</keyword>
<evidence type="ECO:0000256" key="1">
    <source>
        <dbReference type="ARBA" id="ARBA00004342"/>
    </source>
</evidence>
<evidence type="ECO:0000256" key="3">
    <source>
        <dbReference type="ARBA" id="ARBA00022475"/>
    </source>
</evidence>
<organism evidence="12">
    <name type="scientific">Castor canadensis</name>
    <name type="common">American beaver</name>
    <dbReference type="NCBI Taxonomy" id="51338"/>
    <lineage>
        <taxon>Eukaryota</taxon>
        <taxon>Metazoa</taxon>
        <taxon>Chordata</taxon>
        <taxon>Craniata</taxon>
        <taxon>Vertebrata</taxon>
        <taxon>Euteleostomi</taxon>
        <taxon>Mammalia</taxon>
        <taxon>Eutheria</taxon>
        <taxon>Euarchontoglires</taxon>
        <taxon>Glires</taxon>
        <taxon>Rodentia</taxon>
        <taxon>Castorimorpha</taxon>
        <taxon>Castoridae</taxon>
        <taxon>Castor</taxon>
    </lineage>
</organism>
<evidence type="ECO:0000256" key="5">
    <source>
        <dbReference type="ARBA" id="ARBA00023136"/>
    </source>
</evidence>
<keyword evidence="4" id="KW-0488">Methylation</keyword>
<evidence type="ECO:0000256" key="4">
    <source>
        <dbReference type="ARBA" id="ARBA00022481"/>
    </source>
</evidence>
<dbReference type="GO" id="GO:0007186">
    <property type="term" value="P:G protein-coupled receptor signaling pathway"/>
    <property type="evidence" value="ECO:0007669"/>
    <property type="project" value="InterPro"/>
</dbReference>
<protein>
    <recommendedName>
        <fullName evidence="9">Guanine nucleotide-binding protein subunit gamma</fullName>
    </recommendedName>
</protein>
<dbReference type="GO" id="GO:0005834">
    <property type="term" value="C:heterotrimeric G-protein complex"/>
    <property type="evidence" value="ECO:0007669"/>
    <property type="project" value="InterPro"/>
</dbReference>
<dbReference type="PRINTS" id="PR00321">
    <property type="entry name" value="GPROTEING"/>
</dbReference>
<dbReference type="GO" id="GO:0031681">
    <property type="term" value="F:G-protein beta-subunit binding"/>
    <property type="evidence" value="ECO:0007669"/>
    <property type="project" value="InterPro"/>
</dbReference>
<feature type="domain" description="G protein gamma" evidence="11">
    <location>
        <begin position="34"/>
        <end position="67"/>
    </location>
</feature>
<dbReference type="Ensembl" id="ENSCCNT00000008245.1">
    <property type="protein sequence ID" value="ENSCCNP00000006279.1"/>
    <property type="gene ID" value="ENSCCNG00000006636.1"/>
</dbReference>
<feature type="region of interest" description="Disordered" evidence="10">
    <location>
        <begin position="1"/>
        <end position="30"/>
    </location>
</feature>
<keyword evidence="8" id="KW-0636">Prenylation</keyword>
<evidence type="ECO:0000256" key="6">
    <source>
        <dbReference type="ARBA" id="ARBA00023224"/>
    </source>
</evidence>
<comment type="subunit">
    <text evidence="9">G proteins are composed of 3 units; alpha, beta and gamma.</text>
</comment>
<keyword evidence="6 9" id="KW-0807">Transducer</keyword>
<evidence type="ECO:0000259" key="11">
    <source>
        <dbReference type="PROSITE" id="PS50058"/>
    </source>
</evidence>